<dbReference type="Proteomes" id="UP001564657">
    <property type="component" value="Unassembled WGS sequence"/>
</dbReference>
<dbReference type="Pfam" id="PF12697">
    <property type="entry name" value="Abhydrolase_6"/>
    <property type="match status" value="1"/>
</dbReference>
<keyword evidence="5" id="KW-1185">Reference proteome</keyword>
<proteinExistence type="inferred from homology"/>
<evidence type="ECO:0000256" key="1">
    <source>
        <dbReference type="ARBA" id="ARBA00022801"/>
    </source>
</evidence>
<organism evidence="4 5">
    <name type="scientific">Clostridium moutaii</name>
    <dbReference type="NCBI Taxonomy" id="3240932"/>
    <lineage>
        <taxon>Bacteria</taxon>
        <taxon>Bacillati</taxon>
        <taxon>Bacillota</taxon>
        <taxon>Clostridia</taxon>
        <taxon>Eubacteriales</taxon>
        <taxon>Clostridiaceae</taxon>
        <taxon>Clostridium</taxon>
    </lineage>
</organism>
<sequence length="285" mass="32067">MNFKAIWEDPKELDEKYPAMVQGVDFNSNGSEIMGIMHVAQGIGPHKTIILLHGFPGYEQNFDLAHVLLRSGYNVLIFHYRGSWGSKGDYSINHVLEDVESSIDFLKSRFSRESYRVDGENIILIGHSLGGFSALMTAANHAEIKSVGCIAGFNFGLYGENISKNNFLIDSAIKKWEKAVIPLNGITVENFMESIIENKYKWNLLNIAESLKTHSILMIGAKKDIIAPIDEHYMPLVKALKKQGIHLKEVILDGNHSFSAKRIALAKEVLIWLQEQEIESHTLNQ</sequence>
<evidence type="ECO:0000313" key="5">
    <source>
        <dbReference type="Proteomes" id="UP001564657"/>
    </source>
</evidence>
<reference evidence="4 5" key="1">
    <citation type="submission" date="2024-08" db="EMBL/GenBank/DDBJ databases">
        <title>Clostridium lapicellarii sp. nov., and Clostridium renhuaiense sp. nov., two species isolated from the mud in a fermentation cellar used for producing sauce-flavour Chinese liquors.</title>
        <authorList>
            <person name="Yang F."/>
            <person name="Wang H."/>
            <person name="Chen L.Q."/>
            <person name="Zhou N."/>
            <person name="Lu J.J."/>
            <person name="Pu X.X."/>
            <person name="Wan B."/>
            <person name="Wang L."/>
            <person name="Liu S.J."/>
        </authorList>
    </citation>
    <scope>NUCLEOTIDE SEQUENCE [LARGE SCALE GENOMIC DNA]</scope>
    <source>
        <strain evidence="4 5">MT-5</strain>
    </source>
</reference>
<dbReference type="InterPro" id="IPR000073">
    <property type="entry name" value="AB_hydrolase_1"/>
</dbReference>
<dbReference type="GO" id="GO:0016787">
    <property type="term" value="F:hydrolase activity"/>
    <property type="evidence" value="ECO:0007669"/>
    <property type="project" value="UniProtKB-KW"/>
</dbReference>
<evidence type="ECO:0000256" key="2">
    <source>
        <dbReference type="ARBA" id="ARBA00038115"/>
    </source>
</evidence>
<feature type="domain" description="AB hydrolase-1" evidence="3">
    <location>
        <begin position="49"/>
        <end position="145"/>
    </location>
</feature>
<dbReference type="PANTHER" id="PTHR22946:SF9">
    <property type="entry name" value="POLYKETIDE TRANSFERASE AF380"/>
    <property type="match status" value="1"/>
</dbReference>
<evidence type="ECO:0000259" key="3">
    <source>
        <dbReference type="Pfam" id="PF12697"/>
    </source>
</evidence>
<dbReference type="InterPro" id="IPR050261">
    <property type="entry name" value="FrsA_esterase"/>
</dbReference>
<accession>A0ABV4BQ17</accession>
<comment type="caution">
    <text evidence="4">The sequence shown here is derived from an EMBL/GenBank/DDBJ whole genome shotgun (WGS) entry which is preliminary data.</text>
</comment>
<evidence type="ECO:0000313" key="4">
    <source>
        <dbReference type="EMBL" id="MEY8000625.1"/>
    </source>
</evidence>
<dbReference type="InterPro" id="IPR029058">
    <property type="entry name" value="AB_hydrolase_fold"/>
</dbReference>
<dbReference type="SUPFAM" id="SSF53474">
    <property type="entry name" value="alpha/beta-Hydrolases"/>
    <property type="match status" value="1"/>
</dbReference>
<name>A0ABV4BQ17_9CLOT</name>
<protein>
    <submittedName>
        <fullName evidence="4">Alpha/beta hydrolase family protein</fullName>
        <ecNumber evidence="4">3.4.-.-</ecNumber>
    </submittedName>
</protein>
<gene>
    <name evidence="4" type="ORF">AB8U03_10520</name>
</gene>
<comment type="similarity">
    <text evidence="2">Belongs to the AB hydrolase superfamily. FUS2 hydrolase family.</text>
</comment>
<dbReference type="EC" id="3.4.-.-" evidence="4"/>
<keyword evidence="1 4" id="KW-0378">Hydrolase</keyword>
<dbReference type="RefSeq" id="WP_369704518.1">
    <property type="nucleotide sequence ID" value="NZ_JBGEWD010000009.1"/>
</dbReference>
<dbReference type="EMBL" id="JBGEWD010000009">
    <property type="protein sequence ID" value="MEY8000625.1"/>
    <property type="molecule type" value="Genomic_DNA"/>
</dbReference>
<dbReference type="PANTHER" id="PTHR22946">
    <property type="entry name" value="DIENELACTONE HYDROLASE DOMAIN-CONTAINING PROTEIN-RELATED"/>
    <property type="match status" value="1"/>
</dbReference>
<dbReference type="Gene3D" id="3.40.50.1820">
    <property type="entry name" value="alpha/beta hydrolase"/>
    <property type="match status" value="1"/>
</dbReference>